<organism evidence="2 3">
    <name type="scientific">Hoeflea alexandrii</name>
    <dbReference type="NCBI Taxonomy" id="288436"/>
    <lineage>
        <taxon>Bacteria</taxon>
        <taxon>Pseudomonadati</taxon>
        <taxon>Pseudomonadota</taxon>
        <taxon>Alphaproteobacteria</taxon>
        <taxon>Hyphomicrobiales</taxon>
        <taxon>Rhizobiaceae</taxon>
        <taxon>Hoeflea</taxon>
    </lineage>
</organism>
<proteinExistence type="predicted"/>
<dbReference type="RefSeq" id="WP_252916270.1">
    <property type="nucleotide sequence ID" value="NZ_JAAAML010000002.1"/>
</dbReference>
<accession>A0ABT1CT95</accession>
<dbReference type="Pfam" id="PF00149">
    <property type="entry name" value="Metallophos"/>
    <property type="match status" value="1"/>
</dbReference>
<keyword evidence="2" id="KW-0540">Nuclease</keyword>
<keyword evidence="3" id="KW-1185">Reference proteome</keyword>
<dbReference type="InterPro" id="IPR024173">
    <property type="entry name" value="Pesterase_MJ0037-like"/>
</dbReference>
<keyword evidence="2" id="KW-0378">Hydrolase</keyword>
<evidence type="ECO:0000313" key="3">
    <source>
        <dbReference type="Proteomes" id="UP001320715"/>
    </source>
</evidence>
<dbReference type="GO" id="GO:0016874">
    <property type="term" value="F:ligase activity"/>
    <property type="evidence" value="ECO:0007669"/>
    <property type="project" value="UniProtKB-KW"/>
</dbReference>
<gene>
    <name evidence="2" type="primary">pdeM</name>
    <name evidence="2" type="ORF">GTW23_14630</name>
</gene>
<feature type="domain" description="Calcineurin-like phosphoesterase" evidence="1">
    <location>
        <begin position="45"/>
        <end position="137"/>
    </location>
</feature>
<keyword evidence="2" id="KW-0255">Endonuclease</keyword>
<dbReference type="GO" id="GO:0004519">
    <property type="term" value="F:endonuclease activity"/>
    <property type="evidence" value="ECO:0007669"/>
    <property type="project" value="UniProtKB-KW"/>
</dbReference>
<keyword evidence="2" id="KW-0436">Ligase</keyword>
<dbReference type="EMBL" id="JAAAML010000002">
    <property type="protein sequence ID" value="MCO6409417.1"/>
    <property type="molecule type" value="Genomic_DNA"/>
</dbReference>
<dbReference type="PANTHER" id="PTHR39323">
    <property type="entry name" value="BLR1149 PROTEIN"/>
    <property type="match status" value="1"/>
</dbReference>
<comment type="caution">
    <text evidence="2">The sequence shown here is derived from an EMBL/GenBank/DDBJ whole genome shotgun (WGS) entry which is preliminary data.</text>
</comment>
<dbReference type="InterPro" id="IPR026336">
    <property type="entry name" value="PdeM-like"/>
</dbReference>
<dbReference type="PANTHER" id="PTHR39323:SF1">
    <property type="entry name" value="BLR1149 PROTEIN"/>
    <property type="match status" value="1"/>
</dbReference>
<dbReference type="Proteomes" id="UP001320715">
    <property type="component" value="Unassembled WGS sequence"/>
</dbReference>
<evidence type="ECO:0000259" key="1">
    <source>
        <dbReference type="Pfam" id="PF00149"/>
    </source>
</evidence>
<dbReference type="InterPro" id="IPR029052">
    <property type="entry name" value="Metallo-depent_PP-like"/>
</dbReference>
<protein>
    <submittedName>
        <fullName evidence="2">Ligase-associated DNA damage response endonuclease PdeM</fullName>
        <ecNumber evidence="2">3.1.-.-</ecNumber>
    </submittedName>
</protein>
<reference evidence="2 3" key="1">
    <citation type="submission" date="2020-01" db="EMBL/GenBank/DDBJ databases">
        <title>Genomes of bacteria type strains.</title>
        <authorList>
            <person name="Chen J."/>
            <person name="Zhu S."/>
            <person name="Yang J."/>
        </authorList>
    </citation>
    <scope>NUCLEOTIDE SEQUENCE [LARGE SCALE GENOMIC DNA]</scope>
    <source>
        <strain evidence="2 3">DSM 16655</strain>
    </source>
</reference>
<dbReference type="GO" id="GO:0016787">
    <property type="term" value="F:hydrolase activity"/>
    <property type="evidence" value="ECO:0007669"/>
    <property type="project" value="UniProtKB-KW"/>
</dbReference>
<dbReference type="NCBIfam" id="TIGR04123">
    <property type="entry name" value="P_estr_lig_assc"/>
    <property type="match status" value="1"/>
</dbReference>
<sequence length="242" mass="26207">MHGANAALESDTPATGPLTAELSVNGTAVVCDRMGVLWLPGSATLVVSDLHLEKGAAFARRGMMLPPYDTAATLSRLGAAIASYAPRLVISLGDSFHDRIGSAHLPECYREQLQGLQRGRDWVWIEGNHDPDRPVGLEGSFCSELHVESLVFRHEPKAGAADGEIAGHLHPTARVIRRGKGVRRPCFASDGKRLLMPAFGATTGGLELRHPAMRGLFDRTRLVAHLIGRERIYSVAYNRMNG</sequence>
<evidence type="ECO:0000313" key="2">
    <source>
        <dbReference type="EMBL" id="MCO6409417.1"/>
    </source>
</evidence>
<dbReference type="InterPro" id="IPR004843">
    <property type="entry name" value="Calcineurin-like_PHP"/>
</dbReference>
<dbReference type="SUPFAM" id="SSF56300">
    <property type="entry name" value="Metallo-dependent phosphatases"/>
    <property type="match status" value="1"/>
</dbReference>
<dbReference type="Gene3D" id="3.60.21.10">
    <property type="match status" value="1"/>
</dbReference>
<dbReference type="PIRSF" id="PIRSF000887">
    <property type="entry name" value="Pesterase_MJ0037"/>
    <property type="match status" value="1"/>
</dbReference>
<dbReference type="EC" id="3.1.-.-" evidence="2"/>
<name>A0ABT1CT95_9HYPH</name>